<dbReference type="InterPro" id="IPR002594">
    <property type="entry name" value="GH12"/>
</dbReference>
<dbReference type="SUPFAM" id="SSF49899">
    <property type="entry name" value="Concanavalin A-like lectins/glucanases"/>
    <property type="match status" value="1"/>
</dbReference>
<sequence length="215" mass="22269">MLPRHTATLAATLALLSGANTSDKSSSSSSSSSAAKNGYDAVICGQNGYEDGSGLSYSANAWNPSDNGFQCLSVINGSSSTSGGFDATWKWPGDPGSVHSYPHVTFSSADLPLSVSNISALRLAASWAYSPGTASKAAPAGRLDVFDANGLDDVGAKANIAFDIFMDPDKNKASSATVAKYEMMIWIGQVGDPQPIGFKSENATCYTQQLGSFNL</sequence>
<reference evidence="4" key="1">
    <citation type="submission" date="2017-09" db="EMBL/GenBank/DDBJ databases">
        <title>Polyketide synthases of a Diaporthe helianthi virulent isolate.</title>
        <authorList>
            <person name="Baroncelli R."/>
        </authorList>
    </citation>
    <scope>NUCLEOTIDE SEQUENCE [LARGE SCALE GENOMIC DNA]</scope>
    <source>
        <strain evidence="4">7/96</strain>
    </source>
</reference>
<dbReference type="Proteomes" id="UP000094444">
    <property type="component" value="Unassembled WGS sequence"/>
</dbReference>
<dbReference type="OrthoDB" id="89349at2759"/>
<dbReference type="InParanoid" id="A0A2P5HW56"/>
<dbReference type="AlphaFoldDB" id="A0A2P5HW56"/>
<organism evidence="4 5">
    <name type="scientific">Diaporthe helianthi</name>
    <dbReference type="NCBI Taxonomy" id="158607"/>
    <lineage>
        <taxon>Eukaryota</taxon>
        <taxon>Fungi</taxon>
        <taxon>Dikarya</taxon>
        <taxon>Ascomycota</taxon>
        <taxon>Pezizomycotina</taxon>
        <taxon>Sordariomycetes</taxon>
        <taxon>Sordariomycetidae</taxon>
        <taxon>Diaporthales</taxon>
        <taxon>Diaporthaceae</taxon>
        <taxon>Diaporthe</taxon>
    </lineage>
</organism>
<accession>A0A2P5HW56</accession>
<evidence type="ECO:0000256" key="3">
    <source>
        <dbReference type="SAM" id="SignalP"/>
    </source>
</evidence>
<evidence type="ECO:0000313" key="4">
    <source>
        <dbReference type="EMBL" id="POS74490.1"/>
    </source>
</evidence>
<gene>
    <name evidence="4" type="ORF">DHEL01_v207110</name>
</gene>
<dbReference type="PANTHER" id="PTHR34002:SF11">
    <property type="entry name" value="CONCANAVALIN A-LIKE LECTIN_GLUCANASE"/>
    <property type="match status" value="1"/>
</dbReference>
<name>A0A2P5HW56_DIAHE</name>
<dbReference type="EMBL" id="MAVT02000620">
    <property type="protein sequence ID" value="POS74490.1"/>
    <property type="molecule type" value="Genomic_DNA"/>
</dbReference>
<evidence type="ECO:0000256" key="1">
    <source>
        <dbReference type="ARBA" id="ARBA00005519"/>
    </source>
</evidence>
<keyword evidence="2" id="KW-0378">Hydrolase</keyword>
<keyword evidence="3" id="KW-0732">Signal</keyword>
<dbReference type="PANTHER" id="PTHR34002">
    <property type="entry name" value="BLR1656 PROTEIN"/>
    <property type="match status" value="1"/>
</dbReference>
<keyword evidence="5" id="KW-1185">Reference proteome</keyword>
<dbReference type="Pfam" id="PF01670">
    <property type="entry name" value="Glyco_hydro_12"/>
    <property type="match status" value="1"/>
</dbReference>
<keyword evidence="2" id="KW-0326">Glycosidase</keyword>
<dbReference type="STRING" id="158607.A0A2P5HW56"/>
<comment type="caution">
    <text evidence="4">The sequence shown here is derived from an EMBL/GenBank/DDBJ whole genome shotgun (WGS) entry which is preliminary data.</text>
</comment>
<keyword evidence="2" id="KW-0624">Polysaccharide degradation</keyword>
<evidence type="ECO:0000313" key="5">
    <source>
        <dbReference type="Proteomes" id="UP000094444"/>
    </source>
</evidence>
<keyword evidence="2" id="KW-0119">Carbohydrate metabolism</keyword>
<dbReference type="GO" id="GO:0000272">
    <property type="term" value="P:polysaccharide catabolic process"/>
    <property type="evidence" value="ECO:0007669"/>
    <property type="project" value="UniProtKB-KW"/>
</dbReference>
<comment type="similarity">
    <text evidence="1 2">Belongs to the glycosyl hydrolase 12 (cellulase H) family.</text>
</comment>
<proteinExistence type="inferred from homology"/>
<feature type="signal peptide" evidence="3">
    <location>
        <begin position="1"/>
        <end position="21"/>
    </location>
</feature>
<protein>
    <submittedName>
        <fullName evidence="4">Uncharacterized protein</fullName>
    </submittedName>
</protein>
<dbReference type="InterPro" id="IPR013320">
    <property type="entry name" value="ConA-like_dom_sf"/>
</dbReference>
<dbReference type="Gene3D" id="2.60.120.180">
    <property type="match status" value="1"/>
</dbReference>
<feature type="chain" id="PRO_5015146281" evidence="3">
    <location>
        <begin position="22"/>
        <end position="215"/>
    </location>
</feature>
<dbReference type="InterPro" id="IPR013319">
    <property type="entry name" value="GH11/12"/>
</dbReference>
<dbReference type="GO" id="GO:0008810">
    <property type="term" value="F:cellulase activity"/>
    <property type="evidence" value="ECO:0007669"/>
    <property type="project" value="InterPro"/>
</dbReference>
<evidence type="ECO:0000256" key="2">
    <source>
        <dbReference type="RuleBase" id="RU361163"/>
    </source>
</evidence>